<dbReference type="Proteomes" id="UP001633002">
    <property type="component" value="Unassembled WGS sequence"/>
</dbReference>
<dbReference type="EMBL" id="JBJQOH010000007">
    <property type="protein sequence ID" value="KAL3681512.1"/>
    <property type="molecule type" value="Genomic_DNA"/>
</dbReference>
<comment type="caution">
    <text evidence="2">The sequence shown here is derived from an EMBL/GenBank/DDBJ whole genome shotgun (WGS) entry which is preliminary data.</text>
</comment>
<evidence type="ECO:0000256" key="1">
    <source>
        <dbReference type="SAM" id="MobiDB-lite"/>
    </source>
</evidence>
<keyword evidence="3" id="KW-1185">Reference proteome</keyword>
<sequence length="149" mass="15918">MWISGEAGPEASSWSDLASLQPPSDSAKCALLAKGLRSNWRRRCALLFNEPAKALSWGGTVVAAAEILLAEGAWAGDRGKETLKVAFHSLLPPYCPRLIDCSRGLPKSSRVSLPTGLLFYTSLRSVSSFNLPNPLAKGLAVFATFAGWV</sequence>
<name>A0ABD3GQK4_9MARC</name>
<evidence type="ECO:0000313" key="2">
    <source>
        <dbReference type="EMBL" id="KAL3681512.1"/>
    </source>
</evidence>
<evidence type="ECO:0000313" key="3">
    <source>
        <dbReference type="Proteomes" id="UP001633002"/>
    </source>
</evidence>
<accession>A0ABD3GQK4</accession>
<reference evidence="2 3" key="1">
    <citation type="submission" date="2024-09" db="EMBL/GenBank/DDBJ databases">
        <title>Chromosome-scale assembly of Riccia sorocarpa.</title>
        <authorList>
            <person name="Paukszto L."/>
        </authorList>
    </citation>
    <scope>NUCLEOTIDE SEQUENCE [LARGE SCALE GENOMIC DNA]</scope>
    <source>
        <strain evidence="2">LP-2024</strain>
        <tissue evidence="2">Aerial parts of the thallus</tissue>
    </source>
</reference>
<feature type="region of interest" description="Disordered" evidence="1">
    <location>
        <begin position="1"/>
        <end position="20"/>
    </location>
</feature>
<protein>
    <submittedName>
        <fullName evidence="2">Uncharacterized protein</fullName>
    </submittedName>
</protein>
<organism evidence="2 3">
    <name type="scientific">Riccia sorocarpa</name>
    <dbReference type="NCBI Taxonomy" id="122646"/>
    <lineage>
        <taxon>Eukaryota</taxon>
        <taxon>Viridiplantae</taxon>
        <taxon>Streptophyta</taxon>
        <taxon>Embryophyta</taxon>
        <taxon>Marchantiophyta</taxon>
        <taxon>Marchantiopsida</taxon>
        <taxon>Marchantiidae</taxon>
        <taxon>Marchantiales</taxon>
        <taxon>Ricciaceae</taxon>
        <taxon>Riccia</taxon>
    </lineage>
</organism>
<proteinExistence type="predicted"/>
<dbReference type="AlphaFoldDB" id="A0ABD3GQK4"/>
<gene>
    <name evidence="2" type="ORF">R1sor_024468</name>
</gene>